<feature type="compositionally biased region" description="Basic and acidic residues" evidence="1">
    <location>
        <begin position="1"/>
        <end position="28"/>
    </location>
</feature>
<accession>A0A061R5C0</accession>
<evidence type="ECO:0000313" key="2">
    <source>
        <dbReference type="EMBL" id="JAC65716.1"/>
    </source>
</evidence>
<feature type="non-terminal residue" evidence="2">
    <location>
        <position position="58"/>
    </location>
</feature>
<dbReference type="AlphaFoldDB" id="A0A061R5C0"/>
<feature type="compositionally biased region" description="Gly residues" evidence="1">
    <location>
        <begin position="43"/>
        <end position="58"/>
    </location>
</feature>
<evidence type="ECO:0000256" key="1">
    <source>
        <dbReference type="SAM" id="MobiDB-lite"/>
    </source>
</evidence>
<protein>
    <submittedName>
        <fullName evidence="2">Uncharacterized protein</fullName>
    </submittedName>
</protein>
<reference evidence="2" key="1">
    <citation type="submission" date="2014-05" db="EMBL/GenBank/DDBJ databases">
        <title>The transcriptome of the halophilic microalga Tetraselmis sp. GSL018 isolated from the Great Salt Lake, Utah.</title>
        <authorList>
            <person name="Jinkerson R.E."/>
            <person name="D'Adamo S."/>
            <person name="Posewitz M.C."/>
        </authorList>
    </citation>
    <scope>NUCLEOTIDE SEQUENCE</scope>
    <source>
        <strain evidence="2">GSL018</strain>
    </source>
</reference>
<sequence length="58" mass="6023">MQRTATDEQRPKGEAIRAGRKVSRDAGKGGRGICPCTRPGRGVSLGGTEGSRGQGTRP</sequence>
<gene>
    <name evidence="2" type="ORF">TSPGSL018_15433</name>
</gene>
<name>A0A061R5C0_9CHLO</name>
<feature type="region of interest" description="Disordered" evidence="1">
    <location>
        <begin position="1"/>
        <end position="58"/>
    </location>
</feature>
<dbReference type="EMBL" id="GBEZ01021002">
    <property type="protein sequence ID" value="JAC65716.1"/>
    <property type="molecule type" value="Transcribed_RNA"/>
</dbReference>
<proteinExistence type="predicted"/>
<organism evidence="2">
    <name type="scientific">Tetraselmis sp. GSL018</name>
    <dbReference type="NCBI Taxonomy" id="582737"/>
    <lineage>
        <taxon>Eukaryota</taxon>
        <taxon>Viridiplantae</taxon>
        <taxon>Chlorophyta</taxon>
        <taxon>core chlorophytes</taxon>
        <taxon>Chlorodendrophyceae</taxon>
        <taxon>Chlorodendrales</taxon>
        <taxon>Chlorodendraceae</taxon>
        <taxon>Tetraselmis</taxon>
    </lineage>
</organism>